<evidence type="ECO:0000313" key="7">
    <source>
        <dbReference type="EMBL" id="AGB35946.1"/>
    </source>
</evidence>
<dbReference type="InterPro" id="IPR003594">
    <property type="entry name" value="HATPase_dom"/>
</dbReference>
<dbReference type="PANTHER" id="PTHR43304">
    <property type="entry name" value="PHYTOCHROME-LIKE PROTEIN CPH1"/>
    <property type="match status" value="1"/>
</dbReference>
<dbReference type="InterPro" id="IPR036097">
    <property type="entry name" value="HisK_dim/P_sf"/>
</dbReference>
<dbReference type="SMART" id="SM00387">
    <property type="entry name" value="HATPase_c"/>
    <property type="match status" value="1"/>
</dbReference>
<gene>
    <name evidence="7" type="ORF">Natoc_0064</name>
</gene>
<dbReference type="InterPro" id="IPR052162">
    <property type="entry name" value="Sensor_kinase/Photoreceptor"/>
</dbReference>
<dbReference type="Pfam" id="PF02518">
    <property type="entry name" value="HATPase_c"/>
    <property type="match status" value="1"/>
</dbReference>
<dbReference type="Gene3D" id="1.10.287.130">
    <property type="match status" value="1"/>
</dbReference>
<dbReference type="GeneID" id="14404363"/>
<dbReference type="HOGENOM" id="CLU_000445_114_71_2"/>
<dbReference type="InterPro" id="IPR027417">
    <property type="entry name" value="P-loop_NTPase"/>
</dbReference>
<dbReference type="KEGG" id="nou:Natoc_0064"/>
<dbReference type="CDD" id="cd00082">
    <property type="entry name" value="HisKA"/>
    <property type="match status" value="1"/>
</dbReference>
<evidence type="ECO:0000256" key="1">
    <source>
        <dbReference type="ARBA" id="ARBA00000085"/>
    </source>
</evidence>
<keyword evidence="3" id="KW-0597">Phosphoprotein</keyword>
<evidence type="ECO:0000256" key="2">
    <source>
        <dbReference type="ARBA" id="ARBA00012438"/>
    </source>
</evidence>
<dbReference type="PROSITE" id="PS50109">
    <property type="entry name" value="HIS_KIN"/>
    <property type="match status" value="1"/>
</dbReference>
<dbReference type="PRINTS" id="PR00344">
    <property type="entry name" value="BCTRLSENSOR"/>
</dbReference>
<dbReference type="Pfam" id="PF00512">
    <property type="entry name" value="HisKA"/>
    <property type="match status" value="1"/>
</dbReference>
<evidence type="ECO:0000256" key="5">
    <source>
        <dbReference type="ARBA" id="ARBA00022777"/>
    </source>
</evidence>
<dbReference type="SUPFAM" id="SSF55781">
    <property type="entry name" value="GAF domain-like"/>
    <property type="match status" value="1"/>
</dbReference>
<keyword evidence="5 7" id="KW-0418">Kinase</keyword>
<dbReference type="eggNOG" id="arCOG03567">
    <property type="taxonomic scope" value="Archaea"/>
</dbReference>
<dbReference type="EC" id="2.7.13.3" evidence="2"/>
<dbReference type="SUPFAM" id="SSF47384">
    <property type="entry name" value="Homodimeric domain of signal transducing histidine kinase"/>
    <property type="match status" value="1"/>
</dbReference>
<dbReference type="PANTHER" id="PTHR43304:SF1">
    <property type="entry name" value="PAC DOMAIN-CONTAINING PROTEIN"/>
    <property type="match status" value="1"/>
</dbReference>
<feature type="domain" description="Histidine kinase" evidence="6">
    <location>
        <begin position="425"/>
        <end position="638"/>
    </location>
</feature>
<sequence length="645" mass="72513">MSHLPNHADDLGLEDGLEALRAESDFSGPIDPADEHDSYDHLALVHESRTEQLSTVIPFVERGLERGERCVYVADETEPTAILEGLRDAGVDVDAALESGALAVHTAADSFLRNGSFEPDDAIAVLEDAIANATEEYDGLRIASEMTWALHDASVEALVEYESKLNRLLPNENGIALCQYDRERFPPSVLREIIETHPHLIYDGTVCQNFYYAPPAEVFGSDEPERELDRMMGTLVDRTEARAELQKRHRHLVRQNEITADPDASFGEQLQRLFDLGCERFDLELGAMARVDTERDRFEVEYASDDHEYLEPGVELPLSETFCAGTTGVEPSECVDDPESDGYGDARVYEEFGLQSYLGTYVETDAGADRTFFFVSSDSRDRPFSDAERTFHHLMAQWIAYELEYEERERALQASNERLEQFAYAASHDLQEPLRMITSYLQLLDRRYGDDLDEDAEEFLAYAVDGADRMRDMIEGLLAYSRIETKGDPFEPVDLNAVLEDVREDLQLAVRESDAEITAEELPRVEADPGQLRQVFQNLLDNAITYSGDDPPRVHVDARRRGERWVVSVHDDGIGIESENSERVFTVFDRLHSHEQYEGTGIGLALCQRIAERHGGEIWVDSEPGEGATFSVALPAVGESPTPSR</sequence>
<reference evidence="7 8" key="1">
    <citation type="submission" date="2012-11" db="EMBL/GenBank/DDBJ databases">
        <title>FINISHED of Natronococcus occultus SP4, DSM 3396.</title>
        <authorList>
            <consortium name="DOE Joint Genome Institute"/>
            <person name="Eisen J."/>
            <person name="Huntemann M."/>
            <person name="Wei C.-L."/>
            <person name="Han J."/>
            <person name="Detter J.C."/>
            <person name="Han C."/>
            <person name="Tapia R."/>
            <person name="Chen A."/>
            <person name="Kyrpides N."/>
            <person name="Mavromatis K."/>
            <person name="Markowitz V."/>
            <person name="Szeto E."/>
            <person name="Ivanova N."/>
            <person name="Mikhailova N."/>
            <person name="Ovchinnikova G."/>
            <person name="Pagani I."/>
            <person name="Pati A."/>
            <person name="Goodwin L."/>
            <person name="Nordberg H.P."/>
            <person name="Cantor M.N."/>
            <person name="Hua S.X."/>
            <person name="Woyke T."/>
            <person name="Eisen J."/>
            <person name="Klenk H.-P."/>
            <person name="Klenk H.-P."/>
        </authorList>
    </citation>
    <scope>NUCLEOTIDE SEQUENCE [LARGE SCALE GENOMIC DNA]</scope>
    <source>
        <strain evidence="7 8">SP4</strain>
    </source>
</reference>
<dbReference type="InterPro" id="IPR003661">
    <property type="entry name" value="HisK_dim/P_dom"/>
</dbReference>
<dbReference type="InterPro" id="IPR025847">
    <property type="entry name" value="MEDS_domain"/>
</dbReference>
<evidence type="ECO:0000313" key="8">
    <source>
        <dbReference type="Proteomes" id="UP000010878"/>
    </source>
</evidence>
<dbReference type="FunFam" id="3.30.565.10:FF:000006">
    <property type="entry name" value="Sensor histidine kinase WalK"/>
    <property type="match status" value="1"/>
</dbReference>
<comment type="catalytic activity">
    <reaction evidence="1">
        <text>ATP + protein L-histidine = ADP + protein N-phospho-L-histidine.</text>
        <dbReference type="EC" id="2.7.13.3"/>
    </reaction>
</comment>
<evidence type="ECO:0000256" key="3">
    <source>
        <dbReference type="ARBA" id="ARBA00022553"/>
    </source>
</evidence>
<dbReference type="Gene3D" id="3.40.50.300">
    <property type="entry name" value="P-loop containing nucleotide triphosphate hydrolases"/>
    <property type="match status" value="1"/>
</dbReference>
<dbReference type="InterPro" id="IPR005467">
    <property type="entry name" value="His_kinase_dom"/>
</dbReference>
<evidence type="ECO:0000256" key="4">
    <source>
        <dbReference type="ARBA" id="ARBA00022679"/>
    </source>
</evidence>
<dbReference type="Gene3D" id="3.30.565.10">
    <property type="entry name" value="Histidine kinase-like ATPase, C-terminal domain"/>
    <property type="match status" value="1"/>
</dbReference>
<dbReference type="AlphaFoldDB" id="L0JT84"/>
<dbReference type="Proteomes" id="UP000010878">
    <property type="component" value="Chromosome"/>
</dbReference>
<dbReference type="SMART" id="SM00388">
    <property type="entry name" value="HisKA"/>
    <property type="match status" value="1"/>
</dbReference>
<keyword evidence="8" id="KW-1185">Reference proteome</keyword>
<organism evidence="7 8">
    <name type="scientific">Natronococcus occultus SP4</name>
    <dbReference type="NCBI Taxonomy" id="694430"/>
    <lineage>
        <taxon>Archaea</taxon>
        <taxon>Methanobacteriati</taxon>
        <taxon>Methanobacteriota</taxon>
        <taxon>Stenosarchaea group</taxon>
        <taxon>Halobacteria</taxon>
        <taxon>Halobacteriales</taxon>
        <taxon>Natrialbaceae</taxon>
        <taxon>Natronococcus</taxon>
    </lineage>
</organism>
<dbReference type="Pfam" id="PF14417">
    <property type="entry name" value="MEDS"/>
    <property type="match status" value="1"/>
</dbReference>
<dbReference type="STRING" id="694430.Natoc_0064"/>
<dbReference type="EMBL" id="CP003929">
    <property type="protein sequence ID" value="AGB35946.1"/>
    <property type="molecule type" value="Genomic_DNA"/>
</dbReference>
<dbReference type="RefSeq" id="WP_015319404.1">
    <property type="nucleotide sequence ID" value="NC_019974.1"/>
</dbReference>
<dbReference type="eggNOG" id="arCOG02369">
    <property type="taxonomic scope" value="Archaea"/>
</dbReference>
<dbReference type="InterPro" id="IPR036890">
    <property type="entry name" value="HATPase_C_sf"/>
</dbReference>
<dbReference type="OrthoDB" id="106630at2157"/>
<evidence type="ECO:0000259" key="6">
    <source>
        <dbReference type="PROSITE" id="PS50109"/>
    </source>
</evidence>
<dbReference type="SUPFAM" id="SSF55874">
    <property type="entry name" value="ATPase domain of HSP90 chaperone/DNA topoisomerase II/histidine kinase"/>
    <property type="match status" value="1"/>
</dbReference>
<keyword evidence="4" id="KW-0808">Transferase</keyword>
<proteinExistence type="predicted"/>
<accession>L0JT84</accession>
<dbReference type="InterPro" id="IPR004358">
    <property type="entry name" value="Sig_transdc_His_kin-like_C"/>
</dbReference>
<protein>
    <recommendedName>
        <fullName evidence="2">histidine kinase</fullName>
        <ecNumber evidence="2">2.7.13.3</ecNumber>
    </recommendedName>
</protein>
<name>L0JT84_9EURY</name>
<dbReference type="GO" id="GO:0000155">
    <property type="term" value="F:phosphorelay sensor kinase activity"/>
    <property type="evidence" value="ECO:0007669"/>
    <property type="project" value="InterPro"/>
</dbReference>